<dbReference type="EMBL" id="QGNW01001747">
    <property type="protein sequence ID" value="RVW31595.1"/>
    <property type="molecule type" value="Genomic_DNA"/>
</dbReference>
<evidence type="ECO:0000256" key="4">
    <source>
        <dbReference type="RuleBase" id="RU003494"/>
    </source>
</evidence>
<evidence type="ECO:0000256" key="5">
    <source>
        <dbReference type="SAM" id="MobiDB-lite"/>
    </source>
</evidence>
<feature type="domain" description="GST N-terminal" evidence="6">
    <location>
        <begin position="50"/>
        <end position="129"/>
    </location>
</feature>
<dbReference type="PANTHER" id="PTHR11260:SF676">
    <property type="entry name" value="GLUTATHIONE S-TRANSFERASE U8"/>
    <property type="match status" value="1"/>
</dbReference>
<gene>
    <name evidence="9" type="primary">HSP26-A_13</name>
    <name evidence="10" type="synonym">HSP26-A_12</name>
    <name evidence="8" type="synonym">HSP26-A_17</name>
    <name evidence="10" type="ORF">CK203_040798</name>
    <name evidence="9" type="ORF">CK203_089913</name>
    <name evidence="8" type="ORF">CK203_091131</name>
</gene>
<dbReference type="PROSITE" id="PS50404">
    <property type="entry name" value="GST_NTER"/>
    <property type="match status" value="1"/>
</dbReference>
<evidence type="ECO:0000256" key="2">
    <source>
        <dbReference type="ARBA" id="ARBA00022679"/>
    </source>
</evidence>
<comment type="similarity">
    <text evidence="4">Belongs to the GST superfamily.</text>
</comment>
<feature type="compositionally biased region" description="Polar residues" evidence="5">
    <location>
        <begin position="1"/>
        <end position="10"/>
    </location>
</feature>
<dbReference type="EMBL" id="QGNW01000862">
    <property type="protein sequence ID" value="RVW60391.1"/>
    <property type="molecule type" value="Genomic_DNA"/>
</dbReference>
<name>A0A438FK94_VITVI</name>
<dbReference type="EC" id="2.5.1.18" evidence="1"/>
<dbReference type="CDD" id="cd03185">
    <property type="entry name" value="GST_C_Tau"/>
    <property type="match status" value="1"/>
</dbReference>
<dbReference type="Pfam" id="PF00043">
    <property type="entry name" value="GST_C"/>
    <property type="match status" value="1"/>
</dbReference>
<dbReference type="FunFam" id="3.40.30.10:FF:000197">
    <property type="entry name" value="Glutathione S-transferase U10"/>
    <property type="match status" value="1"/>
</dbReference>
<feature type="region of interest" description="Disordered" evidence="5">
    <location>
        <begin position="1"/>
        <end position="23"/>
    </location>
</feature>
<dbReference type="EMBL" id="QGNW01000232">
    <property type="protein sequence ID" value="RVW83132.1"/>
    <property type="molecule type" value="Genomic_DNA"/>
</dbReference>
<dbReference type="SFLD" id="SFLDG00358">
    <property type="entry name" value="Main_(cytGST)"/>
    <property type="match status" value="1"/>
</dbReference>
<reference evidence="9 11" key="1">
    <citation type="journal article" date="2018" name="PLoS Genet.">
        <title>Population sequencing reveals clonal diversity and ancestral inbreeding in the grapevine cultivar Chardonnay.</title>
        <authorList>
            <person name="Roach M.J."/>
            <person name="Johnson D.L."/>
            <person name="Bohlmann J."/>
            <person name="van Vuuren H.J."/>
            <person name="Jones S.J."/>
            <person name="Pretorius I.S."/>
            <person name="Schmidt S.A."/>
            <person name="Borneman A.R."/>
        </authorList>
    </citation>
    <scope>NUCLEOTIDE SEQUENCE [LARGE SCALE GENOMIC DNA]</scope>
    <source>
        <strain evidence="11">cv. Chardonnay</strain>
        <strain evidence="9">I10V1</strain>
        <tissue evidence="9">Leaf</tissue>
    </source>
</reference>
<dbReference type="InterPro" id="IPR004045">
    <property type="entry name" value="Glutathione_S-Trfase_N"/>
</dbReference>
<evidence type="ECO:0000256" key="1">
    <source>
        <dbReference type="ARBA" id="ARBA00012452"/>
    </source>
</evidence>
<dbReference type="FunFam" id="1.20.1050.10:FF:000012">
    <property type="entry name" value="Tau class glutathione S-transferase"/>
    <property type="match status" value="1"/>
</dbReference>
<dbReference type="Gene3D" id="1.20.1050.10">
    <property type="match status" value="1"/>
</dbReference>
<evidence type="ECO:0000313" key="10">
    <source>
        <dbReference type="EMBL" id="RVW83132.1"/>
    </source>
</evidence>
<feature type="domain" description="GST C-terminal" evidence="7">
    <location>
        <begin position="134"/>
        <end position="261"/>
    </location>
</feature>
<evidence type="ECO:0000256" key="3">
    <source>
        <dbReference type="ARBA" id="ARBA00047960"/>
    </source>
</evidence>
<dbReference type="PANTHER" id="PTHR11260">
    <property type="entry name" value="GLUTATHIONE S-TRANSFERASE, GST, SUPERFAMILY, GST DOMAIN CONTAINING"/>
    <property type="match status" value="1"/>
</dbReference>
<proteinExistence type="inferred from homology"/>
<dbReference type="InterPro" id="IPR004046">
    <property type="entry name" value="GST_C"/>
</dbReference>
<dbReference type="SUPFAM" id="SSF47616">
    <property type="entry name" value="GST C-terminal domain-like"/>
    <property type="match status" value="1"/>
</dbReference>
<keyword evidence="2 9" id="KW-0808">Transferase</keyword>
<evidence type="ECO:0000313" key="11">
    <source>
        <dbReference type="Proteomes" id="UP000288805"/>
    </source>
</evidence>
<comment type="catalytic activity">
    <reaction evidence="3">
        <text>RX + glutathione = an S-substituted glutathione + a halide anion + H(+)</text>
        <dbReference type="Rhea" id="RHEA:16437"/>
        <dbReference type="ChEBI" id="CHEBI:15378"/>
        <dbReference type="ChEBI" id="CHEBI:16042"/>
        <dbReference type="ChEBI" id="CHEBI:17792"/>
        <dbReference type="ChEBI" id="CHEBI:57925"/>
        <dbReference type="ChEBI" id="CHEBI:90779"/>
        <dbReference type="EC" id="2.5.1.18"/>
    </reaction>
</comment>
<dbReference type="SFLD" id="SFLDS00019">
    <property type="entry name" value="Glutathione_Transferase_(cytos"/>
    <property type="match status" value="1"/>
</dbReference>
<comment type="caution">
    <text evidence="9">The sequence shown here is derived from an EMBL/GenBank/DDBJ whole genome shotgun (WGS) entry which is preliminary data.</text>
</comment>
<evidence type="ECO:0000259" key="7">
    <source>
        <dbReference type="PROSITE" id="PS50405"/>
    </source>
</evidence>
<protein>
    <recommendedName>
        <fullName evidence="1">glutathione transferase</fullName>
        <ecNumber evidence="1">2.5.1.18</ecNumber>
    </recommendedName>
</protein>
<dbReference type="CDD" id="cd03058">
    <property type="entry name" value="GST_N_Tau"/>
    <property type="match status" value="1"/>
</dbReference>
<evidence type="ECO:0000313" key="8">
    <source>
        <dbReference type="EMBL" id="RVW31595.1"/>
    </source>
</evidence>
<dbReference type="Gene3D" id="3.40.30.10">
    <property type="entry name" value="Glutaredoxin"/>
    <property type="match status" value="1"/>
</dbReference>
<dbReference type="AlphaFoldDB" id="A0A438FK94"/>
<dbReference type="PROSITE" id="PS50405">
    <property type="entry name" value="GST_CTER"/>
    <property type="match status" value="1"/>
</dbReference>
<accession>A0A438FK94</accession>
<evidence type="ECO:0000313" key="9">
    <source>
        <dbReference type="EMBL" id="RVW60391.1"/>
    </source>
</evidence>
<dbReference type="SUPFAM" id="SSF52833">
    <property type="entry name" value="Thioredoxin-like"/>
    <property type="match status" value="1"/>
</dbReference>
<dbReference type="Pfam" id="PF02798">
    <property type="entry name" value="GST_N"/>
    <property type="match status" value="1"/>
</dbReference>
<dbReference type="Proteomes" id="UP000288805">
    <property type="component" value="Unassembled WGS sequence"/>
</dbReference>
<dbReference type="SFLD" id="SFLDG01152">
    <property type="entry name" value="Main.3:_Omega-_and_Tau-like"/>
    <property type="match status" value="1"/>
</dbReference>
<sequence length="268" mass="30787">MSSLDTSSVSPVGHSIPGSTKNTSINMKKAHEQWQPVHLFKSSNYTTMADQVQLFGVWGSFFGRRVEVALRLKGVQFEYVEEDLYNKSPSLLKYNPVHKKIPVLLHNGNPLAESLVILEYIDETWKHNPIFPKDPYERARARFWAKFIDEKLWPVVRKALGSKEEKEQREAIGETHEHLETLESELKEKKFFGGESRGYLDIAAMVIIWLGIAQEALGVEFIPKEKFPRLHEWQQRLVEDAVFKECVPPREKLGAFFKARFGSSAASK</sequence>
<evidence type="ECO:0000259" key="6">
    <source>
        <dbReference type="PROSITE" id="PS50404"/>
    </source>
</evidence>
<dbReference type="InterPro" id="IPR040079">
    <property type="entry name" value="Glutathione_S-Trfase"/>
</dbReference>
<dbReference type="GO" id="GO:0006749">
    <property type="term" value="P:glutathione metabolic process"/>
    <property type="evidence" value="ECO:0007669"/>
    <property type="project" value="InterPro"/>
</dbReference>
<dbReference type="InterPro" id="IPR045073">
    <property type="entry name" value="Omega/Tau-like"/>
</dbReference>
<dbReference type="InterPro" id="IPR036282">
    <property type="entry name" value="Glutathione-S-Trfase_C_sf"/>
</dbReference>
<dbReference type="InterPro" id="IPR045074">
    <property type="entry name" value="GST_C_Tau"/>
</dbReference>
<organism evidence="9 11">
    <name type="scientific">Vitis vinifera</name>
    <name type="common">Grape</name>
    <dbReference type="NCBI Taxonomy" id="29760"/>
    <lineage>
        <taxon>Eukaryota</taxon>
        <taxon>Viridiplantae</taxon>
        <taxon>Streptophyta</taxon>
        <taxon>Embryophyta</taxon>
        <taxon>Tracheophyta</taxon>
        <taxon>Spermatophyta</taxon>
        <taxon>Magnoliopsida</taxon>
        <taxon>eudicotyledons</taxon>
        <taxon>Gunneridae</taxon>
        <taxon>Pentapetalae</taxon>
        <taxon>rosids</taxon>
        <taxon>Vitales</taxon>
        <taxon>Vitaceae</taxon>
        <taxon>Viteae</taxon>
        <taxon>Vitis</taxon>
    </lineage>
</organism>
<dbReference type="InterPro" id="IPR010987">
    <property type="entry name" value="Glutathione-S-Trfase_C-like"/>
</dbReference>
<dbReference type="InterPro" id="IPR036249">
    <property type="entry name" value="Thioredoxin-like_sf"/>
</dbReference>
<dbReference type="GO" id="GO:0004364">
    <property type="term" value="F:glutathione transferase activity"/>
    <property type="evidence" value="ECO:0007669"/>
    <property type="project" value="UniProtKB-EC"/>
</dbReference>